<evidence type="ECO:0000256" key="6">
    <source>
        <dbReference type="ARBA" id="ARBA00022989"/>
    </source>
</evidence>
<dbReference type="EMBL" id="CP022521">
    <property type="protein sequence ID" value="ASO18848.1"/>
    <property type="molecule type" value="Genomic_DNA"/>
</dbReference>
<dbReference type="Pfam" id="PF01694">
    <property type="entry name" value="Rhomboid"/>
    <property type="match status" value="1"/>
</dbReference>
<feature type="transmembrane region" description="Helical" evidence="8">
    <location>
        <begin position="130"/>
        <end position="148"/>
    </location>
</feature>
<dbReference type="InterPro" id="IPR022764">
    <property type="entry name" value="Peptidase_S54_rhomboid_dom"/>
</dbReference>
<evidence type="ECO:0000256" key="3">
    <source>
        <dbReference type="ARBA" id="ARBA00022670"/>
    </source>
</evidence>
<evidence type="ECO:0000256" key="5">
    <source>
        <dbReference type="ARBA" id="ARBA00022801"/>
    </source>
</evidence>
<dbReference type="InterPro" id="IPR035952">
    <property type="entry name" value="Rhomboid-like_sf"/>
</dbReference>
<feature type="transmembrane region" description="Helical" evidence="8">
    <location>
        <begin position="154"/>
        <end position="174"/>
    </location>
</feature>
<keyword evidence="7 8" id="KW-0472">Membrane</keyword>
<dbReference type="Proteomes" id="UP000204221">
    <property type="component" value="Chromosome"/>
</dbReference>
<feature type="transmembrane region" description="Helical" evidence="8">
    <location>
        <begin position="102"/>
        <end position="123"/>
    </location>
</feature>
<keyword evidence="11" id="KW-1185">Reference proteome</keyword>
<feature type="transmembrane region" description="Helical" evidence="8">
    <location>
        <begin position="53"/>
        <end position="71"/>
    </location>
</feature>
<accession>A0A221VZC1</accession>
<comment type="subcellular location">
    <subcellularLocation>
        <location evidence="1">Membrane</location>
        <topology evidence="1">Multi-pass membrane protein</topology>
    </subcellularLocation>
</comment>
<feature type="domain" description="Peptidase S54 rhomboid" evidence="9">
    <location>
        <begin position="43"/>
        <end position="175"/>
    </location>
</feature>
<dbReference type="PANTHER" id="PTHR43066:SF1">
    <property type="entry name" value="RHOMBOID PROTEIN 2"/>
    <property type="match status" value="1"/>
</dbReference>
<dbReference type="GO" id="GO:0004252">
    <property type="term" value="F:serine-type endopeptidase activity"/>
    <property type="evidence" value="ECO:0007669"/>
    <property type="project" value="InterPro"/>
</dbReference>
<dbReference type="GO" id="GO:0016020">
    <property type="term" value="C:membrane"/>
    <property type="evidence" value="ECO:0007669"/>
    <property type="project" value="UniProtKB-SubCell"/>
</dbReference>
<dbReference type="GO" id="GO:0006508">
    <property type="term" value="P:proteolysis"/>
    <property type="evidence" value="ECO:0007669"/>
    <property type="project" value="UniProtKB-KW"/>
</dbReference>
<protein>
    <submittedName>
        <fullName evidence="10">Rhomboid family protein</fullName>
    </submittedName>
</protein>
<gene>
    <name evidence="10" type="ORF">AHOG_05980</name>
</gene>
<keyword evidence="4 8" id="KW-0812">Transmembrane</keyword>
<dbReference type="KEGG" id="ahg:AHOG_05980"/>
<evidence type="ECO:0000256" key="1">
    <source>
        <dbReference type="ARBA" id="ARBA00004141"/>
    </source>
</evidence>
<evidence type="ECO:0000313" key="10">
    <source>
        <dbReference type="EMBL" id="ASO18848.1"/>
    </source>
</evidence>
<evidence type="ECO:0000259" key="9">
    <source>
        <dbReference type="Pfam" id="PF01694"/>
    </source>
</evidence>
<dbReference type="OrthoDB" id="465874at2"/>
<keyword evidence="6 8" id="KW-1133">Transmembrane helix</keyword>
<keyword evidence="3" id="KW-0645">Protease</keyword>
<evidence type="ECO:0000313" key="11">
    <source>
        <dbReference type="Proteomes" id="UP000204221"/>
    </source>
</evidence>
<keyword evidence="5" id="KW-0378">Hydrolase</keyword>
<sequence length="191" mass="20015">MVGFTATLWVVHLINVLLSTPMSPGGLNIHGIRPLDFSGLAGVLWAPFLHGDWAHLMGNSVPFLIFGFLAMSGGVGQWLAVTSLIWLVGGMGVWVAGGIGTLHIGASGVVFGWLTFLLVRGLFSRSLPQIGVAIVLFFFYGGILWGVLPGQPGVSWQGHLFGALGGALAAWLVAKSLASRQSRPSLTPGLS</sequence>
<evidence type="ECO:0000256" key="7">
    <source>
        <dbReference type="ARBA" id="ARBA00023136"/>
    </source>
</evidence>
<evidence type="ECO:0000256" key="2">
    <source>
        <dbReference type="ARBA" id="ARBA00009045"/>
    </source>
</evidence>
<proteinExistence type="inferred from homology"/>
<feature type="transmembrane region" description="Helical" evidence="8">
    <location>
        <begin position="78"/>
        <end position="96"/>
    </location>
</feature>
<name>A0A221VZC1_9PSEU</name>
<dbReference type="SUPFAM" id="SSF144091">
    <property type="entry name" value="Rhomboid-like"/>
    <property type="match status" value="1"/>
</dbReference>
<evidence type="ECO:0000256" key="8">
    <source>
        <dbReference type="SAM" id="Phobius"/>
    </source>
</evidence>
<reference evidence="10 11" key="1">
    <citation type="submission" date="2017-07" db="EMBL/GenBank/DDBJ databases">
        <title>Complete genome sequence of Actinoalloteichus hoggarensis DSM 45943, type strain of Actinoalloteichus hoggarensis.</title>
        <authorList>
            <person name="Ruckert C."/>
            <person name="Nouioui I."/>
            <person name="Willmese J."/>
            <person name="van Wezel G."/>
            <person name="Klenk H.-P."/>
            <person name="Kalinowski J."/>
            <person name="Zotchev S.B."/>
        </authorList>
    </citation>
    <scope>NUCLEOTIDE SEQUENCE [LARGE SCALE GENOMIC DNA]</scope>
    <source>
        <strain evidence="10 11">DSM 45943</strain>
    </source>
</reference>
<dbReference type="Gene3D" id="1.20.1540.10">
    <property type="entry name" value="Rhomboid-like"/>
    <property type="match status" value="1"/>
</dbReference>
<comment type="similarity">
    <text evidence="2">Belongs to the peptidase S54 family.</text>
</comment>
<dbReference type="PANTHER" id="PTHR43066">
    <property type="entry name" value="RHOMBOID-RELATED PROTEIN"/>
    <property type="match status" value="1"/>
</dbReference>
<evidence type="ECO:0000256" key="4">
    <source>
        <dbReference type="ARBA" id="ARBA00022692"/>
    </source>
</evidence>
<organism evidence="10 11">
    <name type="scientific">Actinoalloteichus hoggarensis</name>
    <dbReference type="NCBI Taxonomy" id="1470176"/>
    <lineage>
        <taxon>Bacteria</taxon>
        <taxon>Bacillati</taxon>
        <taxon>Actinomycetota</taxon>
        <taxon>Actinomycetes</taxon>
        <taxon>Pseudonocardiales</taxon>
        <taxon>Pseudonocardiaceae</taxon>
        <taxon>Actinoalloteichus</taxon>
    </lineage>
</organism>
<dbReference type="AlphaFoldDB" id="A0A221VZC1"/>